<keyword evidence="2" id="KW-0812">Transmembrane</keyword>
<gene>
    <name evidence="3" type="ORF">EPA93_12620</name>
</gene>
<dbReference type="KEGG" id="kbs:EPA93_12620"/>
<protein>
    <submittedName>
        <fullName evidence="3">Uncharacterized protein</fullName>
    </submittedName>
</protein>
<evidence type="ECO:0000313" key="4">
    <source>
        <dbReference type="Proteomes" id="UP000290365"/>
    </source>
</evidence>
<evidence type="ECO:0000256" key="1">
    <source>
        <dbReference type="SAM" id="MobiDB-lite"/>
    </source>
</evidence>
<sequence length="261" mass="29022">MQMRLGQSEQPEDKQTSPHLKNKDANGWSAGLLPMWRQESRLWWGHLGWLKSCVIWLILINGFQALVLSDAAGKKSFDVGEILFELNIVSLMFYGIGTILAGQGKIIDDKQSQIVSWLLSKPLSRVSFILSKYAALTGMLPTMILLPSLVTFILIYLRLGVWATPSQILLTILWEVVVVLLLYSLTLLLGTLFMKRSLVAGIGIISTFILMQLEGSRWLQPVMKDIADGQALRPGLAMVGLFLVAALLAVLAIVRFKQSEL</sequence>
<feature type="transmembrane region" description="Helical" evidence="2">
    <location>
        <begin position="235"/>
        <end position="254"/>
    </location>
</feature>
<evidence type="ECO:0000256" key="2">
    <source>
        <dbReference type="SAM" id="Phobius"/>
    </source>
</evidence>
<accession>A0A4V0YYN1</accession>
<dbReference type="AlphaFoldDB" id="A0A4V0YYN1"/>
<feature type="region of interest" description="Disordered" evidence="1">
    <location>
        <begin position="1"/>
        <end position="25"/>
    </location>
</feature>
<feature type="transmembrane region" description="Helical" evidence="2">
    <location>
        <begin position="42"/>
        <end position="62"/>
    </location>
</feature>
<proteinExistence type="predicted"/>
<name>A0A4V0YYN1_KTERU</name>
<keyword evidence="2" id="KW-1133">Transmembrane helix</keyword>
<feature type="transmembrane region" description="Helical" evidence="2">
    <location>
        <begin position="82"/>
        <end position="102"/>
    </location>
</feature>
<evidence type="ECO:0000313" key="3">
    <source>
        <dbReference type="EMBL" id="QBD76801.1"/>
    </source>
</evidence>
<dbReference type="EMBL" id="CP035758">
    <property type="protein sequence ID" value="QBD76801.1"/>
    <property type="molecule type" value="Genomic_DNA"/>
</dbReference>
<reference evidence="3 4" key="1">
    <citation type="submission" date="2019-01" db="EMBL/GenBank/DDBJ databases">
        <title>Ktedonosporobacter rubrisoli SCAWS-G2.</title>
        <authorList>
            <person name="Huang Y."/>
            <person name="Yan B."/>
        </authorList>
    </citation>
    <scope>NUCLEOTIDE SEQUENCE [LARGE SCALE GENOMIC DNA]</scope>
    <source>
        <strain evidence="3 4">SCAWS-G2</strain>
    </source>
</reference>
<feature type="compositionally biased region" description="Basic and acidic residues" evidence="1">
    <location>
        <begin position="11"/>
        <end position="24"/>
    </location>
</feature>
<keyword evidence="2" id="KW-0472">Membrane</keyword>
<feature type="transmembrane region" description="Helical" evidence="2">
    <location>
        <begin position="168"/>
        <end position="190"/>
    </location>
</feature>
<keyword evidence="4" id="KW-1185">Reference proteome</keyword>
<feature type="transmembrane region" description="Helical" evidence="2">
    <location>
        <begin position="133"/>
        <end position="156"/>
    </location>
</feature>
<feature type="transmembrane region" description="Helical" evidence="2">
    <location>
        <begin position="197"/>
        <end position="215"/>
    </location>
</feature>
<dbReference type="OrthoDB" id="5242241at2"/>
<dbReference type="Proteomes" id="UP000290365">
    <property type="component" value="Chromosome"/>
</dbReference>
<dbReference type="RefSeq" id="WP_129887865.1">
    <property type="nucleotide sequence ID" value="NZ_CP035758.1"/>
</dbReference>
<organism evidence="3 4">
    <name type="scientific">Ktedonosporobacter rubrisoli</name>
    <dbReference type="NCBI Taxonomy" id="2509675"/>
    <lineage>
        <taxon>Bacteria</taxon>
        <taxon>Bacillati</taxon>
        <taxon>Chloroflexota</taxon>
        <taxon>Ktedonobacteria</taxon>
        <taxon>Ktedonobacterales</taxon>
        <taxon>Ktedonosporobacteraceae</taxon>
        <taxon>Ktedonosporobacter</taxon>
    </lineage>
</organism>